<dbReference type="PANTHER" id="PTHR11099:SF0">
    <property type="entry name" value="VACUOLAR PROTEIN SORTING-ASSOCIATED PROTEIN 35"/>
    <property type="match status" value="1"/>
</dbReference>
<evidence type="ECO:0000256" key="3">
    <source>
        <dbReference type="ARBA" id="ARBA00022448"/>
    </source>
</evidence>
<evidence type="ECO:0000256" key="2">
    <source>
        <dbReference type="ARBA" id="ARBA00006536"/>
    </source>
</evidence>
<feature type="region of interest" description="Disordered" evidence="7">
    <location>
        <begin position="391"/>
        <end position="499"/>
    </location>
</feature>
<evidence type="ECO:0000256" key="4">
    <source>
        <dbReference type="ARBA" id="ARBA00022927"/>
    </source>
</evidence>
<dbReference type="AlphaFoldDB" id="A0AAF0ISS2"/>
<protein>
    <recommendedName>
        <fullName evidence="6">Vacuolar protein sorting-associated protein 35</fullName>
    </recommendedName>
</protein>
<keyword evidence="3 6" id="KW-0813">Transport</keyword>
<evidence type="ECO:0000256" key="6">
    <source>
        <dbReference type="PIRNR" id="PIRNR009375"/>
    </source>
</evidence>
<keyword evidence="9" id="KW-1185">Reference proteome</keyword>
<feature type="compositionally biased region" description="Basic and acidic residues" evidence="7">
    <location>
        <begin position="420"/>
        <end position="469"/>
    </location>
</feature>
<dbReference type="Pfam" id="PF03635">
    <property type="entry name" value="Vps35"/>
    <property type="match status" value="1"/>
</dbReference>
<evidence type="ECO:0000256" key="7">
    <source>
        <dbReference type="SAM" id="MobiDB-lite"/>
    </source>
</evidence>
<dbReference type="GO" id="GO:0005770">
    <property type="term" value="C:late endosome"/>
    <property type="evidence" value="ECO:0007669"/>
    <property type="project" value="TreeGrafter"/>
</dbReference>
<dbReference type="GO" id="GO:0005829">
    <property type="term" value="C:cytosol"/>
    <property type="evidence" value="ECO:0007669"/>
    <property type="project" value="GOC"/>
</dbReference>
<organism evidence="8 9">
    <name type="scientific">Malassezia obtusa</name>
    <dbReference type="NCBI Taxonomy" id="76774"/>
    <lineage>
        <taxon>Eukaryota</taxon>
        <taxon>Fungi</taxon>
        <taxon>Dikarya</taxon>
        <taxon>Basidiomycota</taxon>
        <taxon>Ustilaginomycotina</taxon>
        <taxon>Malasseziomycetes</taxon>
        <taxon>Malasseziales</taxon>
        <taxon>Malasseziaceae</taxon>
        <taxon>Malassezia</taxon>
    </lineage>
</organism>
<evidence type="ECO:0000256" key="5">
    <source>
        <dbReference type="ARBA" id="ARBA00023136"/>
    </source>
</evidence>
<dbReference type="InterPro" id="IPR042491">
    <property type="entry name" value="Vps35_C"/>
</dbReference>
<proteinExistence type="inferred from homology"/>
<comment type="similarity">
    <text evidence="2 6">Belongs to the VPS35 family.</text>
</comment>
<feature type="compositionally biased region" description="Basic and acidic residues" evidence="7">
    <location>
        <begin position="391"/>
        <end position="402"/>
    </location>
</feature>
<evidence type="ECO:0000313" key="9">
    <source>
        <dbReference type="Proteomes" id="UP001214603"/>
    </source>
</evidence>
<dbReference type="EMBL" id="CP119935">
    <property type="protein sequence ID" value="WFD02449.1"/>
    <property type="molecule type" value="Genomic_DNA"/>
</dbReference>
<evidence type="ECO:0000256" key="1">
    <source>
        <dbReference type="ARBA" id="ARBA00004170"/>
    </source>
</evidence>
<reference evidence="8" key="1">
    <citation type="submission" date="2023-03" db="EMBL/GenBank/DDBJ databases">
        <title>Mating type loci evolution in Malassezia.</title>
        <authorList>
            <person name="Coelho M.A."/>
        </authorList>
    </citation>
    <scope>NUCLEOTIDE SEQUENCE</scope>
    <source>
        <strain evidence="8">CBS 7876</strain>
    </source>
</reference>
<dbReference type="GO" id="GO:0006886">
    <property type="term" value="P:intracellular protein transport"/>
    <property type="evidence" value="ECO:0007669"/>
    <property type="project" value="TreeGrafter"/>
</dbReference>
<sequence>MDESTKTLTESLNVVKVQRVQLKRFLDTDRVMDAIKAASTMLAELRSSALSPKHYYELYMAVFDALRHLSIYLYDAHISEKHHLADIYELVQYCGNIVPRLYLMITVGSVYMSVPDAPVKEIMKDMIEMSRGVQHPTRGLFLRHYLSGATRDHLPIGDDPGPAGGLADSISFVLTNFIEMNKLWVRQQHLGHSREREKRETERRELRILVGTNLVRLSQLEGVSLELYQQTILPSILEQVINCKDVIAQEYLMEVIIQVFPDDFHLHTLSLILSACARLHPKVSVKQIVIALINRLAAYAAREAENENPEETRRQESEASARLMERMRASQRMAPISTSTIWQDIMNEQTPLKDKWSLFAEELNAAIPAAETNEHSIWKDAPRDDVWKKAVKRGTSEAKPETDTQATSSETRDAAQPQEQTKDHSAEEERAKEEAEAEEKEKDENSTKDKVEKRAEDQVTDDTETKPSDEQSNVEKIAEVDDKPKVDKGKQREKPEPRKFRGIPEDVRLFEVFWEQIVLLMRARPDLSINDKSALLLALLDLSLSCYPDRLEYVDQVLGFAHEQFAEAAEATNPGFVASHANFQALLLAPVNSYAGALTLLALPNFHVLWAEQSMLTQHAIAQAIVRSMMRHETIVSTPEEAEGILTLCATLIRDQHDVSGPGLATAAQQSALQAGLPPAQAFAHSQQGYYSPAVASHMEEVAEKQGALARLVHLFRNPKPEVQLTLLSILRRHLAKGGDYIRFTFPPLITDSVKLARRYRLWQTHDKEWEAHMTTLFYFIHQLISTLYNQVESSELSLRLFLLVAEVADENGFEELAYEFYVQCFTIYEESISDSRSQLQVIGLIISTLYKSRVFGPDNYDTLITKAALYSAKLLKRPHQAAAVMMASHLWWQVELPKDKATKPKRPLVRDGRRVLECLQKTLRIANGCINEHTTLEIFCHALSKYLYYFEQGVEAVTARYINSLVDLIAKGLQTLSSEQRQSNWQDFSDAPSTPDAIQQHFMSQLSFVQKKKQSAMQQLADEQEAPSTGPDWGSLDVSGALAKLAH</sequence>
<comment type="function">
    <text evidence="6">Plays a role in vesicular protein sorting.</text>
</comment>
<keyword evidence="4 6" id="KW-0653">Protein transport</keyword>
<dbReference type="InterPro" id="IPR005378">
    <property type="entry name" value="Vps35"/>
</dbReference>
<dbReference type="PIRSF" id="PIRSF009375">
    <property type="entry name" value="Retromer_Vps35"/>
    <property type="match status" value="1"/>
</dbReference>
<keyword evidence="5" id="KW-0472">Membrane</keyword>
<name>A0AAF0ISS2_9BASI</name>
<dbReference type="GO" id="GO:0042147">
    <property type="term" value="P:retrograde transport, endosome to Golgi"/>
    <property type="evidence" value="ECO:0007669"/>
    <property type="project" value="InterPro"/>
</dbReference>
<feature type="compositionally biased region" description="Basic and acidic residues" evidence="7">
    <location>
        <begin position="476"/>
        <end position="499"/>
    </location>
</feature>
<gene>
    <name evidence="8" type="primary">vps35</name>
    <name evidence="8" type="ORF">MOBT1_001132</name>
</gene>
<accession>A0AAF0ISS2</accession>
<dbReference type="PANTHER" id="PTHR11099">
    <property type="entry name" value="VACUOLAR SORTING PROTEIN 35"/>
    <property type="match status" value="1"/>
</dbReference>
<comment type="subcellular location">
    <subcellularLocation>
        <location evidence="1">Membrane</location>
        <topology evidence="1">Peripheral membrane protein</topology>
    </subcellularLocation>
</comment>
<dbReference type="GO" id="GO:0030906">
    <property type="term" value="C:retromer, cargo-selective complex"/>
    <property type="evidence" value="ECO:0007669"/>
    <property type="project" value="InterPro"/>
</dbReference>
<dbReference type="Gene3D" id="1.25.40.660">
    <property type="entry name" value="Vacuolar protein sorting-associated protein 35, helical subcomplex Vps35-C"/>
    <property type="match status" value="1"/>
</dbReference>
<evidence type="ECO:0000313" key="8">
    <source>
        <dbReference type="EMBL" id="WFD02449.1"/>
    </source>
</evidence>
<dbReference type="Proteomes" id="UP001214603">
    <property type="component" value="Chromosome 2"/>
</dbReference>